<keyword evidence="4" id="KW-0689">Ribosomal protein</keyword>
<keyword evidence="2" id="KW-0699">rRNA-binding</keyword>
<dbReference type="GO" id="GO:0019843">
    <property type="term" value="F:rRNA binding"/>
    <property type="evidence" value="ECO:0007669"/>
    <property type="project" value="UniProtKB-KW"/>
</dbReference>
<accession>A0A382LN37</accession>
<feature type="domain" description="Large ribosomal subunit protein uL6 alpha-beta" evidence="6">
    <location>
        <begin position="90"/>
        <end position="164"/>
    </location>
</feature>
<dbReference type="PANTHER" id="PTHR11655">
    <property type="entry name" value="60S/50S RIBOSOMAL PROTEIN L6/L9"/>
    <property type="match status" value="1"/>
</dbReference>
<feature type="domain" description="Large ribosomal subunit protein uL6 alpha-beta" evidence="6">
    <location>
        <begin position="11"/>
        <end position="82"/>
    </location>
</feature>
<reference evidence="7" key="1">
    <citation type="submission" date="2018-05" db="EMBL/GenBank/DDBJ databases">
        <authorList>
            <person name="Lanie J.A."/>
            <person name="Ng W.-L."/>
            <person name="Kazmierczak K.M."/>
            <person name="Andrzejewski T.M."/>
            <person name="Davidsen T.M."/>
            <person name="Wayne K.J."/>
            <person name="Tettelin H."/>
            <person name="Glass J.I."/>
            <person name="Rusch D."/>
            <person name="Podicherti R."/>
            <person name="Tsui H.-C.T."/>
            <person name="Winkler M.E."/>
        </authorList>
    </citation>
    <scope>NUCLEOTIDE SEQUENCE</scope>
</reference>
<gene>
    <name evidence="7" type="ORF">METZ01_LOCUS290830</name>
</gene>
<dbReference type="AlphaFoldDB" id="A0A382LN37"/>
<feature type="non-terminal residue" evidence="7">
    <location>
        <position position="1"/>
    </location>
</feature>
<evidence type="ECO:0000256" key="5">
    <source>
        <dbReference type="ARBA" id="ARBA00023274"/>
    </source>
</evidence>
<dbReference type="GO" id="GO:0005840">
    <property type="term" value="C:ribosome"/>
    <property type="evidence" value="ECO:0007669"/>
    <property type="project" value="UniProtKB-KW"/>
</dbReference>
<dbReference type="FunFam" id="3.90.930.12:FF:000002">
    <property type="entry name" value="50S ribosomal protein L6"/>
    <property type="match status" value="1"/>
</dbReference>
<evidence type="ECO:0000259" key="6">
    <source>
        <dbReference type="Pfam" id="PF00347"/>
    </source>
</evidence>
<comment type="similarity">
    <text evidence="1">Belongs to the universal ribosomal protein uL6 family.</text>
</comment>
<dbReference type="InterPro" id="IPR020040">
    <property type="entry name" value="Ribosomal_uL6_a/b-dom"/>
</dbReference>
<dbReference type="InterPro" id="IPR000702">
    <property type="entry name" value="Ribosomal_uL6-like"/>
</dbReference>
<dbReference type="SUPFAM" id="SSF56053">
    <property type="entry name" value="Ribosomal protein L6"/>
    <property type="match status" value="2"/>
</dbReference>
<keyword evidence="5" id="KW-0687">Ribonucleoprotein</keyword>
<organism evidence="7">
    <name type="scientific">marine metagenome</name>
    <dbReference type="NCBI Taxonomy" id="408172"/>
    <lineage>
        <taxon>unclassified sequences</taxon>
        <taxon>metagenomes</taxon>
        <taxon>ecological metagenomes</taxon>
    </lineage>
</organism>
<dbReference type="GO" id="GO:0003735">
    <property type="term" value="F:structural constituent of ribosome"/>
    <property type="evidence" value="ECO:0007669"/>
    <property type="project" value="InterPro"/>
</dbReference>
<protein>
    <recommendedName>
        <fullName evidence="6">Large ribosomal subunit protein uL6 alpha-beta domain-containing protein</fullName>
    </recommendedName>
</protein>
<evidence type="ECO:0000256" key="1">
    <source>
        <dbReference type="ARBA" id="ARBA00009356"/>
    </source>
</evidence>
<evidence type="ECO:0000256" key="2">
    <source>
        <dbReference type="ARBA" id="ARBA00022730"/>
    </source>
</evidence>
<dbReference type="GO" id="GO:0006412">
    <property type="term" value="P:translation"/>
    <property type="evidence" value="ECO:0007669"/>
    <property type="project" value="InterPro"/>
</dbReference>
<evidence type="ECO:0000313" key="7">
    <source>
        <dbReference type="EMBL" id="SVC37976.1"/>
    </source>
</evidence>
<dbReference type="EMBL" id="UINC01088067">
    <property type="protein sequence ID" value="SVC37976.1"/>
    <property type="molecule type" value="Genomic_DNA"/>
</dbReference>
<dbReference type="InterPro" id="IPR036789">
    <property type="entry name" value="Ribosomal_uL6-like_a/b-dom_sf"/>
</dbReference>
<dbReference type="PROSITE" id="PS00525">
    <property type="entry name" value="RIBOSOMAL_L6_1"/>
    <property type="match status" value="1"/>
</dbReference>
<name>A0A382LN37_9ZZZZ</name>
<dbReference type="NCBIfam" id="TIGR03654">
    <property type="entry name" value="L6_bact"/>
    <property type="match status" value="1"/>
</dbReference>
<dbReference type="InterPro" id="IPR002358">
    <property type="entry name" value="Ribosomal_uL6_CS"/>
</dbReference>
<evidence type="ECO:0000256" key="3">
    <source>
        <dbReference type="ARBA" id="ARBA00022884"/>
    </source>
</evidence>
<sequence length="177" mass="19511">VSRIGKNPVEVPDGVEVSISSQQVTVKGKLGELKSTLPPEVQVTCVDDKVWVKPCNQDVRTRSMWGLGRTLIDNMVTGVSKGFNRKLEIVGVGYRAAVDGNVLTLQLGFSHEIKMMIPDGIKVVCEKPTEIEISGANKQQVGQIAADIRSLRKPEPYKGKGIKYEGEYIFRKEGKKK</sequence>
<dbReference type="Gene3D" id="3.90.930.12">
    <property type="entry name" value="Ribosomal protein L6, alpha-beta domain"/>
    <property type="match status" value="2"/>
</dbReference>
<proteinExistence type="inferred from homology"/>
<dbReference type="PANTHER" id="PTHR11655:SF14">
    <property type="entry name" value="LARGE RIBOSOMAL SUBUNIT PROTEIN UL6M"/>
    <property type="match status" value="1"/>
</dbReference>
<dbReference type="GO" id="GO:1990904">
    <property type="term" value="C:ribonucleoprotein complex"/>
    <property type="evidence" value="ECO:0007669"/>
    <property type="project" value="UniProtKB-KW"/>
</dbReference>
<dbReference type="PRINTS" id="PR00059">
    <property type="entry name" value="RIBOSOMALL6"/>
</dbReference>
<dbReference type="HAMAP" id="MF_01365_B">
    <property type="entry name" value="Ribosomal_uL6_B"/>
    <property type="match status" value="1"/>
</dbReference>
<dbReference type="InterPro" id="IPR019906">
    <property type="entry name" value="Ribosomal_uL6_bac-type"/>
</dbReference>
<keyword evidence="3" id="KW-0694">RNA-binding</keyword>
<dbReference type="PIRSF" id="PIRSF002162">
    <property type="entry name" value="Ribosomal_L6"/>
    <property type="match status" value="1"/>
</dbReference>
<evidence type="ECO:0000256" key="4">
    <source>
        <dbReference type="ARBA" id="ARBA00022980"/>
    </source>
</evidence>
<dbReference type="FunFam" id="3.90.930.12:FF:000001">
    <property type="entry name" value="50S ribosomal protein L6"/>
    <property type="match status" value="1"/>
</dbReference>
<dbReference type="Pfam" id="PF00347">
    <property type="entry name" value="Ribosomal_L6"/>
    <property type="match status" value="2"/>
</dbReference>